<reference evidence="8 9" key="1">
    <citation type="journal article" date="2016" name="Nat. Commun.">
        <title>Thousands of microbial genomes shed light on interconnected biogeochemical processes in an aquifer system.</title>
        <authorList>
            <person name="Anantharaman K."/>
            <person name="Brown C.T."/>
            <person name="Hug L.A."/>
            <person name="Sharon I."/>
            <person name="Castelle C.J."/>
            <person name="Probst A.J."/>
            <person name="Thomas B.C."/>
            <person name="Singh A."/>
            <person name="Wilkins M.J."/>
            <person name="Karaoz U."/>
            <person name="Brodie E.L."/>
            <person name="Williams K.H."/>
            <person name="Hubbard S.S."/>
            <person name="Banfield J.F."/>
        </authorList>
    </citation>
    <scope>NUCLEOTIDE SEQUENCE [LARGE SCALE GENOMIC DNA]</scope>
</reference>
<dbReference type="SUPFAM" id="SSF53448">
    <property type="entry name" value="Nucleotide-diphospho-sugar transferases"/>
    <property type="match status" value="1"/>
</dbReference>
<dbReference type="CDD" id="cd00761">
    <property type="entry name" value="Glyco_tranf_GTA_type"/>
    <property type="match status" value="1"/>
</dbReference>
<sequence>MKKNISVVIPVKNSESTIGECIEALNRSNYNNFEIVVVDDNSSDNSIDIARSHGCKIVKSKGDGGVSAARNSGAESAESDIILFIDADITLRGNSLKIIEDGFLKRDTDAIVGVQSRNLRFKDFYSQFKNLWMIYTYTRFPSYVSLFYTSIASIKKDVFFKAGGFDINYKMPNVEDTEFGQRLSELGYRVYLERKLEVEHVKKYNITSILKTDFYRSDGLVKMVLRRGLKKFFSKNKTSVPSSFMIQLPFALGFPVLFLSFLLSKNIACGFTSLLFLVIFLILNLGFLFFLKKENGLAFALRGMLFLFIDAYWILAGMIYGVMTYYTTGERYY</sequence>
<keyword evidence="5 6" id="KW-0472">Membrane</keyword>
<evidence type="ECO:0000256" key="6">
    <source>
        <dbReference type="SAM" id="Phobius"/>
    </source>
</evidence>
<gene>
    <name evidence="8" type="ORF">A2042_04150</name>
</gene>
<evidence type="ECO:0000313" key="9">
    <source>
        <dbReference type="Proteomes" id="UP000178526"/>
    </source>
</evidence>
<feature type="transmembrane region" description="Helical" evidence="6">
    <location>
        <begin position="244"/>
        <end position="264"/>
    </location>
</feature>
<evidence type="ECO:0000259" key="7">
    <source>
        <dbReference type="Pfam" id="PF00535"/>
    </source>
</evidence>
<feature type="domain" description="Glycosyltransferase 2-like" evidence="7">
    <location>
        <begin position="6"/>
        <end position="136"/>
    </location>
</feature>
<evidence type="ECO:0000256" key="3">
    <source>
        <dbReference type="ARBA" id="ARBA00022676"/>
    </source>
</evidence>
<keyword evidence="2" id="KW-1003">Cell membrane</keyword>
<organism evidence="8 9">
    <name type="scientific">Candidatus Schekmanbacteria bacterium GWA2_38_11</name>
    <dbReference type="NCBI Taxonomy" id="1817876"/>
    <lineage>
        <taxon>Bacteria</taxon>
        <taxon>Candidatus Schekmaniibacteriota</taxon>
    </lineage>
</organism>
<comment type="subcellular location">
    <subcellularLocation>
        <location evidence="1">Cell membrane</location>
    </subcellularLocation>
</comment>
<evidence type="ECO:0000256" key="2">
    <source>
        <dbReference type="ARBA" id="ARBA00022475"/>
    </source>
</evidence>
<keyword evidence="3" id="KW-0328">Glycosyltransferase</keyword>
<dbReference type="GO" id="GO:0005886">
    <property type="term" value="C:plasma membrane"/>
    <property type="evidence" value="ECO:0007669"/>
    <property type="project" value="UniProtKB-SubCell"/>
</dbReference>
<dbReference type="GO" id="GO:0016757">
    <property type="term" value="F:glycosyltransferase activity"/>
    <property type="evidence" value="ECO:0007669"/>
    <property type="project" value="UniProtKB-KW"/>
</dbReference>
<evidence type="ECO:0000256" key="1">
    <source>
        <dbReference type="ARBA" id="ARBA00004236"/>
    </source>
</evidence>
<comment type="caution">
    <text evidence="8">The sequence shown here is derived from an EMBL/GenBank/DDBJ whole genome shotgun (WGS) entry which is preliminary data.</text>
</comment>
<dbReference type="PANTHER" id="PTHR43646">
    <property type="entry name" value="GLYCOSYLTRANSFERASE"/>
    <property type="match status" value="1"/>
</dbReference>
<proteinExistence type="predicted"/>
<dbReference type="AlphaFoldDB" id="A0A1F7RMP0"/>
<dbReference type="Proteomes" id="UP000178526">
    <property type="component" value="Unassembled WGS sequence"/>
</dbReference>
<dbReference type="InterPro" id="IPR029044">
    <property type="entry name" value="Nucleotide-diphossugar_trans"/>
</dbReference>
<dbReference type="PANTHER" id="PTHR43646:SF2">
    <property type="entry name" value="GLYCOSYLTRANSFERASE 2-LIKE DOMAIN-CONTAINING PROTEIN"/>
    <property type="match status" value="1"/>
</dbReference>
<name>A0A1F7RMP0_9BACT</name>
<keyword evidence="6" id="KW-1133">Transmembrane helix</keyword>
<evidence type="ECO:0000313" key="8">
    <source>
        <dbReference type="EMBL" id="OGL42711.1"/>
    </source>
</evidence>
<dbReference type="Pfam" id="PF00535">
    <property type="entry name" value="Glycos_transf_2"/>
    <property type="match status" value="1"/>
</dbReference>
<keyword evidence="6" id="KW-0812">Transmembrane</keyword>
<accession>A0A1F7RMP0</accession>
<feature type="transmembrane region" description="Helical" evidence="6">
    <location>
        <begin position="270"/>
        <end position="291"/>
    </location>
</feature>
<dbReference type="InterPro" id="IPR001173">
    <property type="entry name" value="Glyco_trans_2-like"/>
</dbReference>
<feature type="transmembrane region" description="Helical" evidence="6">
    <location>
        <begin position="303"/>
        <end position="326"/>
    </location>
</feature>
<protein>
    <recommendedName>
        <fullName evidence="7">Glycosyltransferase 2-like domain-containing protein</fullName>
    </recommendedName>
</protein>
<evidence type="ECO:0000256" key="4">
    <source>
        <dbReference type="ARBA" id="ARBA00022679"/>
    </source>
</evidence>
<dbReference type="EMBL" id="MGDB01000030">
    <property type="protein sequence ID" value="OGL42711.1"/>
    <property type="molecule type" value="Genomic_DNA"/>
</dbReference>
<dbReference type="Gene3D" id="3.90.550.10">
    <property type="entry name" value="Spore Coat Polysaccharide Biosynthesis Protein SpsA, Chain A"/>
    <property type="match status" value="1"/>
</dbReference>
<evidence type="ECO:0000256" key="5">
    <source>
        <dbReference type="ARBA" id="ARBA00023136"/>
    </source>
</evidence>
<keyword evidence="4" id="KW-0808">Transferase</keyword>